<dbReference type="Proteomes" id="UP000030669">
    <property type="component" value="Unassembled WGS sequence"/>
</dbReference>
<keyword evidence="5" id="KW-1185">Reference proteome</keyword>
<dbReference type="STRING" id="670483.S7QFY9"/>
<feature type="region of interest" description="Disordered" evidence="2">
    <location>
        <begin position="218"/>
        <end position="275"/>
    </location>
</feature>
<dbReference type="Gene3D" id="3.40.30.10">
    <property type="entry name" value="Glutaredoxin"/>
    <property type="match status" value="1"/>
</dbReference>
<evidence type="ECO:0000313" key="5">
    <source>
        <dbReference type="Proteomes" id="UP000030669"/>
    </source>
</evidence>
<evidence type="ECO:0000256" key="1">
    <source>
        <dbReference type="ARBA" id="ARBA00009686"/>
    </source>
</evidence>
<feature type="compositionally biased region" description="Polar residues" evidence="2">
    <location>
        <begin position="57"/>
        <end position="68"/>
    </location>
</feature>
<evidence type="ECO:0000259" key="3">
    <source>
        <dbReference type="Pfam" id="PF02114"/>
    </source>
</evidence>
<dbReference type="PANTHER" id="PTHR46052">
    <property type="entry name" value="PHOSDUCIN-LIKE PROTEIN"/>
    <property type="match status" value="1"/>
</dbReference>
<dbReference type="OMA" id="KGWHDDE"/>
<protein>
    <recommendedName>
        <fullName evidence="3">Phosducin domain-containing protein</fullName>
    </recommendedName>
</protein>
<dbReference type="KEGG" id="gtr:GLOTRDRAFT_34048"/>
<name>S7QFY9_GLOTA</name>
<dbReference type="AlphaFoldDB" id="S7QFY9"/>
<feature type="domain" description="Phosducin" evidence="3">
    <location>
        <begin position="151"/>
        <end position="222"/>
    </location>
</feature>
<feature type="compositionally biased region" description="Acidic residues" evidence="2">
    <location>
        <begin position="33"/>
        <end position="43"/>
    </location>
</feature>
<reference evidence="4 5" key="1">
    <citation type="journal article" date="2012" name="Science">
        <title>The Paleozoic origin of enzymatic lignin decomposition reconstructed from 31 fungal genomes.</title>
        <authorList>
            <person name="Floudas D."/>
            <person name="Binder M."/>
            <person name="Riley R."/>
            <person name="Barry K."/>
            <person name="Blanchette R.A."/>
            <person name="Henrissat B."/>
            <person name="Martinez A.T."/>
            <person name="Otillar R."/>
            <person name="Spatafora J.W."/>
            <person name="Yadav J.S."/>
            <person name="Aerts A."/>
            <person name="Benoit I."/>
            <person name="Boyd A."/>
            <person name="Carlson A."/>
            <person name="Copeland A."/>
            <person name="Coutinho P.M."/>
            <person name="de Vries R.P."/>
            <person name="Ferreira P."/>
            <person name="Findley K."/>
            <person name="Foster B."/>
            <person name="Gaskell J."/>
            <person name="Glotzer D."/>
            <person name="Gorecki P."/>
            <person name="Heitman J."/>
            <person name="Hesse C."/>
            <person name="Hori C."/>
            <person name="Igarashi K."/>
            <person name="Jurgens J.A."/>
            <person name="Kallen N."/>
            <person name="Kersten P."/>
            <person name="Kohler A."/>
            <person name="Kuees U."/>
            <person name="Kumar T.K.A."/>
            <person name="Kuo A."/>
            <person name="LaButti K."/>
            <person name="Larrondo L.F."/>
            <person name="Lindquist E."/>
            <person name="Ling A."/>
            <person name="Lombard V."/>
            <person name="Lucas S."/>
            <person name="Lundell T."/>
            <person name="Martin R."/>
            <person name="McLaughlin D.J."/>
            <person name="Morgenstern I."/>
            <person name="Morin E."/>
            <person name="Murat C."/>
            <person name="Nagy L.G."/>
            <person name="Nolan M."/>
            <person name="Ohm R.A."/>
            <person name="Patyshakuliyeva A."/>
            <person name="Rokas A."/>
            <person name="Ruiz-Duenas F.J."/>
            <person name="Sabat G."/>
            <person name="Salamov A."/>
            <person name="Samejima M."/>
            <person name="Schmutz J."/>
            <person name="Slot J.C."/>
            <person name="St John F."/>
            <person name="Stenlid J."/>
            <person name="Sun H."/>
            <person name="Sun S."/>
            <person name="Syed K."/>
            <person name="Tsang A."/>
            <person name="Wiebenga A."/>
            <person name="Young D."/>
            <person name="Pisabarro A."/>
            <person name="Eastwood D.C."/>
            <person name="Martin F."/>
            <person name="Cullen D."/>
            <person name="Grigoriev I.V."/>
            <person name="Hibbett D.S."/>
        </authorList>
    </citation>
    <scope>NUCLEOTIDE SEQUENCE [LARGE SCALE GENOMIC DNA]</scope>
    <source>
        <strain evidence="4 5">ATCC 11539</strain>
    </source>
</reference>
<evidence type="ECO:0000313" key="4">
    <source>
        <dbReference type="EMBL" id="EPQ58791.1"/>
    </source>
</evidence>
<proteinExistence type="inferred from homology"/>
<dbReference type="RefSeq" id="XP_007861738.1">
    <property type="nucleotide sequence ID" value="XM_007863547.1"/>
</dbReference>
<organism evidence="4 5">
    <name type="scientific">Gloeophyllum trabeum (strain ATCC 11539 / FP-39264 / Madison 617)</name>
    <name type="common">Brown rot fungus</name>
    <dbReference type="NCBI Taxonomy" id="670483"/>
    <lineage>
        <taxon>Eukaryota</taxon>
        <taxon>Fungi</taxon>
        <taxon>Dikarya</taxon>
        <taxon>Basidiomycota</taxon>
        <taxon>Agaricomycotina</taxon>
        <taxon>Agaricomycetes</taxon>
        <taxon>Gloeophyllales</taxon>
        <taxon>Gloeophyllaceae</taxon>
        <taxon>Gloeophyllum</taxon>
    </lineage>
</organism>
<dbReference type="SUPFAM" id="SSF52833">
    <property type="entry name" value="Thioredoxin-like"/>
    <property type="match status" value="1"/>
</dbReference>
<dbReference type="InterPro" id="IPR024253">
    <property type="entry name" value="Phosducin_thioredoxin-like_dom"/>
</dbReference>
<gene>
    <name evidence="4" type="ORF">GLOTRDRAFT_34048</name>
</gene>
<dbReference type="EMBL" id="KB469297">
    <property type="protein sequence ID" value="EPQ58791.1"/>
    <property type="molecule type" value="Genomic_DNA"/>
</dbReference>
<dbReference type="Pfam" id="PF02114">
    <property type="entry name" value="Phosducin"/>
    <property type="match status" value="1"/>
</dbReference>
<feature type="compositionally biased region" description="Basic and acidic residues" evidence="2">
    <location>
        <begin position="44"/>
        <end position="54"/>
    </location>
</feature>
<feature type="compositionally biased region" description="Low complexity" evidence="2">
    <location>
        <begin position="8"/>
        <end position="26"/>
    </location>
</feature>
<dbReference type="PANTHER" id="PTHR46052:SF1">
    <property type="entry name" value="PHOSDUCIN-LIKE PROTEIN"/>
    <property type="match status" value="1"/>
</dbReference>
<feature type="region of interest" description="Disordered" evidence="2">
    <location>
        <begin position="1"/>
        <end position="102"/>
    </location>
</feature>
<feature type="non-terminal residue" evidence="4">
    <location>
        <position position="1"/>
    </location>
</feature>
<accession>S7QFY9</accession>
<dbReference type="InterPro" id="IPR036249">
    <property type="entry name" value="Thioredoxin-like_sf"/>
</dbReference>
<dbReference type="OrthoDB" id="70588at2759"/>
<dbReference type="HOGENOM" id="CLU_059221_0_0_1"/>
<feature type="compositionally biased region" description="Acidic residues" evidence="2">
    <location>
        <begin position="247"/>
        <end position="275"/>
    </location>
</feature>
<dbReference type="InterPro" id="IPR051499">
    <property type="entry name" value="Phosducin-like_reg"/>
</dbReference>
<feature type="compositionally biased region" description="Low complexity" evidence="2">
    <location>
        <begin position="218"/>
        <end position="235"/>
    </location>
</feature>
<comment type="similarity">
    <text evidence="1">Belongs to the phosducin family.</text>
</comment>
<feature type="compositionally biased region" description="Basic and acidic residues" evidence="2">
    <location>
        <begin position="81"/>
        <end position="102"/>
    </location>
</feature>
<sequence>DIESLVLSGRLFSDSRSSSPERTPSPDNTDWPELNDDDNGFDYDSDKERSKQIDRILSQQQAGASNSVGVGVPGRTGVKGVIRDKREADRNARDHQRAELDELNKKMERAALSARTYREEEEERMWERHMLEGGGSNGAMDFFGTGGKTGRFGHLREVGVEGFLPAIESEDRNTWVVVHLYAPSLDRCYALDETLVQLARRNPDTKFLRCKAGALGFASASSSSRPAPRPSTSIRTARRIPGGLSTIDDEDDPFGDTEADEDGEAYDEDGEVDEDDDIDLDMLPTMLVYRGGDLVYNWVRVDLEAGRGAIEELLIKCACILLYSGCSLY</sequence>
<dbReference type="eggNOG" id="KOG3171">
    <property type="taxonomic scope" value="Eukaryota"/>
</dbReference>
<evidence type="ECO:0000256" key="2">
    <source>
        <dbReference type="SAM" id="MobiDB-lite"/>
    </source>
</evidence>
<dbReference type="GeneID" id="19305534"/>